<proteinExistence type="predicted"/>
<reference evidence="4" key="1">
    <citation type="submission" date="2025-08" db="UniProtKB">
        <authorList>
            <consortium name="RefSeq"/>
        </authorList>
    </citation>
    <scope>IDENTIFICATION</scope>
</reference>
<protein>
    <submittedName>
        <fullName evidence="4">Testicular haploid expressed gene protein-like isoform X1</fullName>
    </submittedName>
</protein>
<dbReference type="Proteomes" id="UP000694845">
    <property type="component" value="Unplaced"/>
</dbReference>
<organism evidence="3 4">
    <name type="scientific">Acanthaster planci</name>
    <name type="common">Crown-of-thorns starfish</name>
    <dbReference type="NCBI Taxonomy" id="133434"/>
    <lineage>
        <taxon>Eukaryota</taxon>
        <taxon>Metazoa</taxon>
        <taxon>Echinodermata</taxon>
        <taxon>Eleutherozoa</taxon>
        <taxon>Asterozoa</taxon>
        <taxon>Asteroidea</taxon>
        <taxon>Valvatacea</taxon>
        <taxon>Valvatida</taxon>
        <taxon>Acanthasteridae</taxon>
        <taxon>Acanthaster</taxon>
    </lineage>
</organism>
<keyword evidence="1" id="KW-0677">Repeat</keyword>
<evidence type="ECO:0000313" key="3">
    <source>
        <dbReference type="Proteomes" id="UP000694845"/>
    </source>
</evidence>
<accession>A0A8B7XIH5</accession>
<keyword evidence="3" id="KW-1185">Reference proteome</keyword>
<sequence length="318" mass="35604">MATMAEVQLIEDTSGNPYQDLRGRERCVYLATPKTSKAVWLTSLGPKLVWGNQETILPISKAAMQAEPSPRVHQLAVPKKNFRSLSDGIKRIHVYSCGRNSVIWDVSPLAMQAEATPRVMELSRFKMPPPAYREDRINHALSCGRESPIWQVSAAAKRARDKHSLEALARPKTPHRDYQPPREVETVVSDNAKKAVASPRLESLARPKSRPDGPFRDAKWPVSDLARNATATPRQLELAKPKGLVDGYQPERTVQWEVTRAARRTVATARTVDLSRPIMRATMDHVQFNPDAFIVSEAAKKGRCPPRIEELAQPITRS</sequence>
<dbReference type="InterPro" id="IPR006623">
    <property type="entry name" value="THEG"/>
</dbReference>
<evidence type="ECO:0000256" key="2">
    <source>
        <dbReference type="SAM" id="MobiDB-lite"/>
    </source>
</evidence>
<dbReference type="RefSeq" id="XP_022080604.1">
    <property type="nucleotide sequence ID" value="XM_022224912.1"/>
</dbReference>
<dbReference type="InterPro" id="IPR042401">
    <property type="entry name" value="SPMAP2-like"/>
</dbReference>
<dbReference type="Pfam" id="PF14912">
    <property type="entry name" value="THEG"/>
    <property type="match status" value="3"/>
</dbReference>
<feature type="compositionally biased region" description="Basic and acidic residues" evidence="2">
    <location>
        <begin position="203"/>
        <end position="219"/>
    </location>
</feature>
<dbReference type="PANTHER" id="PTHR15901:SF15">
    <property type="entry name" value="TESTICULAR HAPLOID EXPRESSED GENE PROTEIN-LIKE"/>
    <property type="match status" value="1"/>
</dbReference>
<dbReference type="PANTHER" id="PTHR15901">
    <property type="entry name" value="TESTICULAR HAPLOID EXPRESSED GENE PROTEIN"/>
    <property type="match status" value="1"/>
</dbReference>
<evidence type="ECO:0000256" key="1">
    <source>
        <dbReference type="ARBA" id="ARBA00022737"/>
    </source>
</evidence>
<gene>
    <name evidence="4" type="primary">LOC110973802</name>
</gene>
<dbReference type="SMART" id="SM00705">
    <property type="entry name" value="THEG"/>
    <property type="match status" value="6"/>
</dbReference>
<dbReference type="OrthoDB" id="25466at2759"/>
<dbReference type="AlphaFoldDB" id="A0A8B7XIH5"/>
<feature type="region of interest" description="Disordered" evidence="2">
    <location>
        <begin position="196"/>
        <end position="219"/>
    </location>
</feature>
<dbReference type="GeneID" id="110973802"/>
<dbReference type="KEGG" id="aplc:110973802"/>
<name>A0A8B7XIH5_ACAPL</name>
<evidence type="ECO:0000313" key="4">
    <source>
        <dbReference type="RefSeq" id="XP_022080604.1"/>
    </source>
</evidence>